<dbReference type="AlphaFoldDB" id="A0A915J477"/>
<name>A0A915J477_ROMCU</name>
<keyword evidence="1" id="KW-0812">Transmembrane</keyword>
<sequence>MTVKLLVYCTFAVISNVECSFARITDLMLHLADSGRTVVFVEQLLRALDIIAYSILASLILLVVYLACKTFYFRTNNPQKTAGYSTPTTKCHVILCARCKNPVTVVQEDFNLKLQKYGGLL</sequence>
<dbReference type="WBParaSite" id="nRc.2.0.1.t20512-RA">
    <property type="protein sequence ID" value="nRc.2.0.1.t20512-RA"/>
    <property type="gene ID" value="nRc.2.0.1.g20512"/>
</dbReference>
<proteinExistence type="predicted"/>
<keyword evidence="1" id="KW-1133">Transmembrane helix</keyword>
<protein>
    <submittedName>
        <fullName evidence="3">Uncharacterized protein</fullName>
    </submittedName>
</protein>
<dbReference type="Proteomes" id="UP000887565">
    <property type="component" value="Unplaced"/>
</dbReference>
<reference evidence="3" key="1">
    <citation type="submission" date="2022-11" db="UniProtKB">
        <authorList>
            <consortium name="WormBaseParasite"/>
        </authorList>
    </citation>
    <scope>IDENTIFICATION</scope>
</reference>
<accession>A0A915J477</accession>
<keyword evidence="2" id="KW-1185">Reference proteome</keyword>
<keyword evidence="1" id="KW-0472">Membrane</keyword>
<evidence type="ECO:0000313" key="2">
    <source>
        <dbReference type="Proteomes" id="UP000887565"/>
    </source>
</evidence>
<feature type="transmembrane region" description="Helical" evidence="1">
    <location>
        <begin position="50"/>
        <end position="68"/>
    </location>
</feature>
<evidence type="ECO:0000313" key="3">
    <source>
        <dbReference type="WBParaSite" id="nRc.2.0.1.t20512-RA"/>
    </source>
</evidence>
<organism evidence="2 3">
    <name type="scientific">Romanomermis culicivorax</name>
    <name type="common">Nematode worm</name>
    <dbReference type="NCBI Taxonomy" id="13658"/>
    <lineage>
        <taxon>Eukaryota</taxon>
        <taxon>Metazoa</taxon>
        <taxon>Ecdysozoa</taxon>
        <taxon>Nematoda</taxon>
        <taxon>Enoplea</taxon>
        <taxon>Dorylaimia</taxon>
        <taxon>Mermithida</taxon>
        <taxon>Mermithoidea</taxon>
        <taxon>Mermithidae</taxon>
        <taxon>Romanomermis</taxon>
    </lineage>
</organism>
<evidence type="ECO:0000256" key="1">
    <source>
        <dbReference type="SAM" id="Phobius"/>
    </source>
</evidence>